<name>A0A448WKZ1_9PLAT</name>
<dbReference type="Proteomes" id="UP000784294">
    <property type="component" value="Unassembled WGS sequence"/>
</dbReference>
<evidence type="ECO:0000313" key="1">
    <source>
        <dbReference type="EMBL" id="VEL14379.1"/>
    </source>
</evidence>
<dbReference type="AlphaFoldDB" id="A0A448WKZ1"/>
<dbReference type="EMBL" id="CAAALY010020948">
    <property type="protein sequence ID" value="VEL14379.1"/>
    <property type="molecule type" value="Genomic_DNA"/>
</dbReference>
<proteinExistence type="predicted"/>
<dbReference type="SUPFAM" id="SSF103575">
    <property type="entry name" value="Plexin repeat"/>
    <property type="match status" value="1"/>
</dbReference>
<accession>A0A448WKZ1</accession>
<keyword evidence="2" id="KW-1185">Reference proteome</keyword>
<gene>
    <name evidence="1" type="ORF">PXEA_LOCUS7819</name>
</gene>
<comment type="caution">
    <text evidence="1">The sequence shown here is derived from an EMBL/GenBank/DDBJ whole genome shotgun (WGS) entry which is preliminary data.</text>
</comment>
<reference evidence="1" key="1">
    <citation type="submission" date="2018-11" db="EMBL/GenBank/DDBJ databases">
        <authorList>
            <consortium name="Pathogen Informatics"/>
        </authorList>
    </citation>
    <scope>NUCLEOTIDE SEQUENCE</scope>
</reference>
<protein>
    <submittedName>
        <fullName evidence="1">Uncharacterized protein</fullName>
    </submittedName>
</protein>
<evidence type="ECO:0000313" key="2">
    <source>
        <dbReference type="Proteomes" id="UP000784294"/>
    </source>
</evidence>
<sequence length="141" mass="15802">MRLPTLPYTCQELISHSSSSSWPSIHDSEARTGGLVGSRYLQEASVNDKNNRGEGQREKCLQLGQPYCVWNTAVQRCRVPKPVRLRAASAERRTSWGSTLTQMTDGLSFSMQEESGSFIDCEFILLSNAFESKKGRIIILE</sequence>
<organism evidence="1 2">
    <name type="scientific">Protopolystoma xenopodis</name>
    <dbReference type="NCBI Taxonomy" id="117903"/>
    <lineage>
        <taxon>Eukaryota</taxon>
        <taxon>Metazoa</taxon>
        <taxon>Spiralia</taxon>
        <taxon>Lophotrochozoa</taxon>
        <taxon>Platyhelminthes</taxon>
        <taxon>Monogenea</taxon>
        <taxon>Polyopisthocotylea</taxon>
        <taxon>Polystomatidea</taxon>
        <taxon>Polystomatidae</taxon>
        <taxon>Protopolystoma</taxon>
    </lineage>
</organism>